<dbReference type="EMBL" id="CM042032">
    <property type="protein sequence ID" value="KAI3777039.1"/>
    <property type="molecule type" value="Genomic_DNA"/>
</dbReference>
<gene>
    <name evidence="1" type="ORF">L1987_46832</name>
</gene>
<proteinExistence type="predicted"/>
<evidence type="ECO:0000313" key="1">
    <source>
        <dbReference type="EMBL" id="KAI3777039.1"/>
    </source>
</evidence>
<comment type="caution">
    <text evidence="1">The sequence shown here is derived from an EMBL/GenBank/DDBJ whole genome shotgun (WGS) entry which is preliminary data.</text>
</comment>
<dbReference type="Proteomes" id="UP001056120">
    <property type="component" value="Linkage Group LG15"/>
</dbReference>
<protein>
    <submittedName>
        <fullName evidence="1">Uncharacterized protein</fullName>
    </submittedName>
</protein>
<keyword evidence="2" id="KW-1185">Reference proteome</keyword>
<reference evidence="1 2" key="2">
    <citation type="journal article" date="2022" name="Mol. Ecol. Resour.">
        <title>The genomes of chicory, endive, great burdock and yacon provide insights into Asteraceae paleo-polyploidization history and plant inulin production.</title>
        <authorList>
            <person name="Fan W."/>
            <person name="Wang S."/>
            <person name="Wang H."/>
            <person name="Wang A."/>
            <person name="Jiang F."/>
            <person name="Liu H."/>
            <person name="Zhao H."/>
            <person name="Xu D."/>
            <person name="Zhang Y."/>
        </authorList>
    </citation>
    <scope>NUCLEOTIDE SEQUENCE [LARGE SCALE GENOMIC DNA]</scope>
    <source>
        <strain evidence="2">cv. Yunnan</strain>
        <tissue evidence="1">Leaves</tissue>
    </source>
</reference>
<evidence type="ECO:0000313" key="2">
    <source>
        <dbReference type="Proteomes" id="UP001056120"/>
    </source>
</evidence>
<reference evidence="2" key="1">
    <citation type="journal article" date="2022" name="Mol. Ecol. Resour.">
        <title>The genomes of chicory, endive, great burdock and yacon provide insights into Asteraceae palaeo-polyploidization history and plant inulin production.</title>
        <authorList>
            <person name="Fan W."/>
            <person name="Wang S."/>
            <person name="Wang H."/>
            <person name="Wang A."/>
            <person name="Jiang F."/>
            <person name="Liu H."/>
            <person name="Zhao H."/>
            <person name="Xu D."/>
            <person name="Zhang Y."/>
        </authorList>
    </citation>
    <scope>NUCLEOTIDE SEQUENCE [LARGE SCALE GENOMIC DNA]</scope>
    <source>
        <strain evidence="2">cv. Yunnan</strain>
    </source>
</reference>
<sequence length="110" mass="12422">MCEVEPTREALEEIQTLNPLSFEALFKNVLTMNNFGEGEAVIRRIEKALAIAEEEQNEKEARDLNRFLTNPNWYSVDLSTSSKSTRLGLLLHQLSPLDKKGHCPGSFDDA</sequence>
<organism evidence="1 2">
    <name type="scientific">Smallanthus sonchifolius</name>
    <dbReference type="NCBI Taxonomy" id="185202"/>
    <lineage>
        <taxon>Eukaryota</taxon>
        <taxon>Viridiplantae</taxon>
        <taxon>Streptophyta</taxon>
        <taxon>Embryophyta</taxon>
        <taxon>Tracheophyta</taxon>
        <taxon>Spermatophyta</taxon>
        <taxon>Magnoliopsida</taxon>
        <taxon>eudicotyledons</taxon>
        <taxon>Gunneridae</taxon>
        <taxon>Pentapetalae</taxon>
        <taxon>asterids</taxon>
        <taxon>campanulids</taxon>
        <taxon>Asterales</taxon>
        <taxon>Asteraceae</taxon>
        <taxon>Asteroideae</taxon>
        <taxon>Heliantheae alliance</taxon>
        <taxon>Millerieae</taxon>
        <taxon>Smallanthus</taxon>
    </lineage>
</organism>
<accession>A0ACB9G096</accession>
<name>A0ACB9G096_9ASTR</name>